<keyword evidence="3" id="KW-1185">Reference proteome</keyword>
<evidence type="ECO:0000256" key="1">
    <source>
        <dbReference type="SAM" id="Phobius"/>
    </source>
</evidence>
<keyword evidence="1" id="KW-0472">Membrane</keyword>
<sequence length="105" mass="10985">MPSLEAVVLIAGVEVPLLAMVLVVDDGGAVIVVLGELMVLAVVEVFRVDKGFVVLVVVVGDRDAASRNMASWSPATKLALTISETSPKPVSLLKYPVCGLALEKK</sequence>
<organism evidence="2 3">
    <name type="scientific">Pleurodeles waltl</name>
    <name type="common">Iberian ribbed newt</name>
    <dbReference type="NCBI Taxonomy" id="8319"/>
    <lineage>
        <taxon>Eukaryota</taxon>
        <taxon>Metazoa</taxon>
        <taxon>Chordata</taxon>
        <taxon>Craniata</taxon>
        <taxon>Vertebrata</taxon>
        <taxon>Euteleostomi</taxon>
        <taxon>Amphibia</taxon>
        <taxon>Batrachia</taxon>
        <taxon>Caudata</taxon>
        <taxon>Salamandroidea</taxon>
        <taxon>Salamandridae</taxon>
        <taxon>Pleurodelinae</taxon>
        <taxon>Pleurodeles</taxon>
    </lineage>
</organism>
<protein>
    <recommendedName>
        <fullName evidence="4">Secreted protein</fullName>
    </recommendedName>
</protein>
<dbReference type="EMBL" id="JANPWB010000014">
    <property type="protein sequence ID" value="KAJ1096037.1"/>
    <property type="molecule type" value="Genomic_DNA"/>
</dbReference>
<feature type="transmembrane region" description="Helical" evidence="1">
    <location>
        <begin position="7"/>
        <end position="23"/>
    </location>
</feature>
<proteinExistence type="predicted"/>
<evidence type="ECO:0008006" key="4">
    <source>
        <dbReference type="Google" id="ProtNLM"/>
    </source>
</evidence>
<reference evidence="2" key="1">
    <citation type="journal article" date="2022" name="bioRxiv">
        <title>Sequencing and chromosome-scale assembly of the giantPleurodeles waltlgenome.</title>
        <authorList>
            <person name="Brown T."/>
            <person name="Elewa A."/>
            <person name="Iarovenko S."/>
            <person name="Subramanian E."/>
            <person name="Araus A.J."/>
            <person name="Petzold A."/>
            <person name="Susuki M."/>
            <person name="Suzuki K.-i.T."/>
            <person name="Hayashi T."/>
            <person name="Toyoda A."/>
            <person name="Oliveira C."/>
            <person name="Osipova E."/>
            <person name="Leigh N.D."/>
            <person name="Simon A."/>
            <person name="Yun M.H."/>
        </authorList>
    </citation>
    <scope>NUCLEOTIDE SEQUENCE</scope>
    <source>
        <strain evidence="2">20211129_DDA</strain>
        <tissue evidence="2">Liver</tissue>
    </source>
</reference>
<dbReference type="Proteomes" id="UP001066276">
    <property type="component" value="Chromosome 10"/>
</dbReference>
<accession>A0AAV7LXZ0</accession>
<evidence type="ECO:0000313" key="3">
    <source>
        <dbReference type="Proteomes" id="UP001066276"/>
    </source>
</evidence>
<keyword evidence="1" id="KW-0812">Transmembrane</keyword>
<comment type="caution">
    <text evidence="2">The sequence shown here is derived from an EMBL/GenBank/DDBJ whole genome shotgun (WGS) entry which is preliminary data.</text>
</comment>
<feature type="transmembrane region" description="Helical" evidence="1">
    <location>
        <begin position="29"/>
        <end position="46"/>
    </location>
</feature>
<gene>
    <name evidence="2" type="ORF">NDU88_001186</name>
</gene>
<keyword evidence="1" id="KW-1133">Transmembrane helix</keyword>
<name>A0AAV7LXZ0_PLEWA</name>
<dbReference type="AlphaFoldDB" id="A0AAV7LXZ0"/>
<evidence type="ECO:0000313" key="2">
    <source>
        <dbReference type="EMBL" id="KAJ1096037.1"/>
    </source>
</evidence>